<evidence type="ECO:0000313" key="2">
    <source>
        <dbReference type="EMBL" id="MEB3344031.1"/>
    </source>
</evidence>
<evidence type="ECO:0000313" key="3">
    <source>
        <dbReference type="Proteomes" id="UP001327027"/>
    </source>
</evidence>
<proteinExistence type="predicted"/>
<accession>A0ABU5ZPJ3</accession>
<dbReference type="Pfam" id="PF13649">
    <property type="entry name" value="Methyltransf_25"/>
    <property type="match status" value="1"/>
</dbReference>
<feature type="domain" description="Methyltransferase" evidence="1">
    <location>
        <begin position="63"/>
        <end position="154"/>
    </location>
</feature>
<dbReference type="Gene3D" id="3.40.50.150">
    <property type="entry name" value="Vaccinia Virus protein VP39"/>
    <property type="match status" value="1"/>
</dbReference>
<dbReference type="EMBL" id="JAYKLX010000001">
    <property type="protein sequence ID" value="MEB3344031.1"/>
    <property type="molecule type" value="Genomic_DNA"/>
</dbReference>
<dbReference type="InterPro" id="IPR041698">
    <property type="entry name" value="Methyltransf_25"/>
</dbReference>
<name>A0ABU5ZPJ3_9FLAO</name>
<organism evidence="2 3">
    <name type="scientific">Aquimarina gracilis</name>
    <dbReference type="NCBI Taxonomy" id="874422"/>
    <lineage>
        <taxon>Bacteria</taxon>
        <taxon>Pseudomonadati</taxon>
        <taxon>Bacteroidota</taxon>
        <taxon>Flavobacteriia</taxon>
        <taxon>Flavobacteriales</taxon>
        <taxon>Flavobacteriaceae</taxon>
        <taxon>Aquimarina</taxon>
    </lineage>
</organism>
<reference evidence="2 3" key="1">
    <citation type="journal article" date="2013" name="Int. J. Syst. Evol. Microbiol.">
        <title>Aquimarina gracilis sp. nov., isolated from the gut microflora of a mussel, Mytilus coruscus, and emended description of Aquimarina spongiae.</title>
        <authorList>
            <person name="Park S.C."/>
            <person name="Choe H.N."/>
            <person name="Baik K.S."/>
            <person name="Seong C.N."/>
        </authorList>
    </citation>
    <scope>NUCLEOTIDE SEQUENCE [LARGE SCALE GENOMIC DNA]</scope>
    <source>
        <strain evidence="2 3">PSC32</strain>
    </source>
</reference>
<dbReference type="Proteomes" id="UP001327027">
    <property type="component" value="Unassembled WGS sequence"/>
</dbReference>
<dbReference type="GO" id="GO:0008168">
    <property type="term" value="F:methyltransferase activity"/>
    <property type="evidence" value="ECO:0007669"/>
    <property type="project" value="UniProtKB-KW"/>
</dbReference>
<dbReference type="GO" id="GO:0032259">
    <property type="term" value="P:methylation"/>
    <property type="evidence" value="ECO:0007669"/>
    <property type="project" value="UniProtKB-KW"/>
</dbReference>
<dbReference type="SUPFAM" id="SSF53335">
    <property type="entry name" value="S-adenosyl-L-methionine-dependent methyltransferases"/>
    <property type="match status" value="1"/>
</dbReference>
<comment type="caution">
    <text evidence="2">The sequence shown here is derived from an EMBL/GenBank/DDBJ whole genome shotgun (WGS) entry which is preliminary data.</text>
</comment>
<sequence length="235" mass="26964">MKQLQNRLHTPEELDNLSLSGTPLKRTLQSLKFINSVLGNHRQLGTAVLEYCRANQNTNEIHIVDLGCGGGDCITYLSKKLEKSRVKAHFIGIDGNPHSIDYAIKNNPNPKQIDYKVANIIDPAFKVPDCDLLISSHFMYHFDNEGLLVFLKKIESGTIKHVIFSELYRNVIAYYLFKFIRHLLPISHIAKKDGLIAIQRAFSVFELKKIIEDFGIKKFKILKKPFFRLIIKIDL</sequence>
<keyword evidence="2" id="KW-0808">Transferase</keyword>
<dbReference type="InterPro" id="IPR029063">
    <property type="entry name" value="SAM-dependent_MTases_sf"/>
</dbReference>
<keyword evidence="2" id="KW-0489">Methyltransferase</keyword>
<keyword evidence="3" id="KW-1185">Reference proteome</keyword>
<protein>
    <submittedName>
        <fullName evidence="2">Methyltransferase domain-containing protein</fullName>
    </submittedName>
</protein>
<dbReference type="RefSeq" id="WP_324178084.1">
    <property type="nucleotide sequence ID" value="NZ_BAABAW010000016.1"/>
</dbReference>
<dbReference type="CDD" id="cd02440">
    <property type="entry name" value="AdoMet_MTases"/>
    <property type="match status" value="1"/>
</dbReference>
<evidence type="ECO:0000259" key="1">
    <source>
        <dbReference type="Pfam" id="PF13649"/>
    </source>
</evidence>
<gene>
    <name evidence="2" type="ORF">U6A24_01085</name>
</gene>